<gene>
    <name evidence="1" type="ORF">NUW58_g9732</name>
</gene>
<reference evidence="1" key="1">
    <citation type="submission" date="2022-10" db="EMBL/GenBank/DDBJ databases">
        <title>Genome Sequence of Xylaria curta.</title>
        <authorList>
            <person name="Buettner E."/>
        </authorList>
    </citation>
    <scope>NUCLEOTIDE SEQUENCE</scope>
    <source>
        <strain evidence="1">Babe10</strain>
    </source>
</reference>
<evidence type="ECO:0000313" key="2">
    <source>
        <dbReference type="Proteomes" id="UP001143856"/>
    </source>
</evidence>
<proteinExistence type="predicted"/>
<dbReference type="EMBL" id="JAPDGR010003703">
    <property type="protein sequence ID" value="KAJ2970315.1"/>
    <property type="molecule type" value="Genomic_DNA"/>
</dbReference>
<sequence>MAHQAAILQAQLELAGHMNRPVSVHGVQAHGVLYDTIASSWKGHEKEVLSRRQKHQIATGAEDFSDDTDGDSDHEPPLARKDNPPKPLADSGRIAGRRPFPPRICLHSYSGYVEQLKMYIHPKVPAKVYFSFSMAINWGAGGGDKTEEAIRAIPDDRLLVESDLHVAGEQMDRNLEALSLALRIFNSISRRWFEGDCVWCIRALLSLPIVAATNRPAVVESWSVWLASNLACWLADWPLARNWCATNTTSLCRGCPLTVHQPEHAYRHFDRHTPVAWELTPPQRARYGPRTLPYLAARCRLSSHLSQRNNCEEVSTSPRHRSACPRVLTPTSCPRLPSPASCAPAFVTACREPSAMYAGYGYPNNPAGSPQYNGSAPPPGSQNSAMQPGASSNQMMYNTQQFPMGAQSAAAFPGNPNMMAGVGPSGMMQNTGMPHMAGANGQMSNFQPPYSNSAYGAGIPSSVPPQMNIPPNYTMGGANDATYASISA</sequence>
<organism evidence="1 2">
    <name type="scientific">Xylaria curta</name>
    <dbReference type="NCBI Taxonomy" id="42375"/>
    <lineage>
        <taxon>Eukaryota</taxon>
        <taxon>Fungi</taxon>
        <taxon>Dikarya</taxon>
        <taxon>Ascomycota</taxon>
        <taxon>Pezizomycotina</taxon>
        <taxon>Sordariomycetes</taxon>
        <taxon>Xylariomycetidae</taxon>
        <taxon>Xylariales</taxon>
        <taxon>Xylariaceae</taxon>
        <taxon>Xylaria</taxon>
    </lineage>
</organism>
<comment type="caution">
    <text evidence="1">The sequence shown here is derived from an EMBL/GenBank/DDBJ whole genome shotgun (WGS) entry which is preliminary data.</text>
</comment>
<keyword evidence="2" id="KW-1185">Reference proteome</keyword>
<protein>
    <submittedName>
        <fullName evidence="1">Uncharacterized protein</fullName>
    </submittedName>
</protein>
<accession>A0ACC1MTZ9</accession>
<dbReference type="Proteomes" id="UP001143856">
    <property type="component" value="Unassembled WGS sequence"/>
</dbReference>
<name>A0ACC1MTZ9_9PEZI</name>
<evidence type="ECO:0000313" key="1">
    <source>
        <dbReference type="EMBL" id="KAJ2970315.1"/>
    </source>
</evidence>